<evidence type="ECO:0000256" key="3">
    <source>
        <dbReference type="ARBA" id="ARBA00022490"/>
    </source>
</evidence>
<reference evidence="12 13" key="1">
    <citation type="submission" date="2020-04" db="EMBL/GenBank/DDBJ databases">
        <title>Plant Genome Project.</title>
        <authorList>
            <person name="Zhang R.-G."/>
        </authorList>
    </citation>
    <scope>NUCLEOTIDE SEQUENCE [LARGE SCALE GENOMIC DNA]</scope>
    <source>
        <strain evidence="12">YNK0</strain>
        <tissue evidence="12">Leaf</tissue>
    </source>
</reference>
<dbReference type="Gene3D" id="1.10.8.430">
    <property type="entry name" value="Helical domain of apoptotic protease-activating factors"/>
    <property type="match status" value="1"/>
</dbReference>
<dbReference type="EMBL" id="JABCRI010000010">
    <property type="protein sequence ID" value="KAF8398657.1"/>
    <property type="molecule type" value="Genomic_DNA"/>
</dbReference>
<evidence type="ECO:0000256" key="5">
    <source>
        <dbReference type="ARBA" id="ARBA00022667"/>
    </source>
</evidence>
<evidence type="ECO:0000256" key="2">
    <source>
        <dbReference type="ARBA" id="ARBA00004496"/>
    </source>
</evidence>
<keyword evidence="7" id="KW-0547">Nucleotide-binding</keyword>
<sequence>MAESVVTFVLENVSALLIEEAHLLFGVREEVKSLHTELSIVVIPTLQHSIFLVRMQMRNAKRNGRVKLWVSQIRDEAYNVEDVIDLFVLKEERQRRRNMALKIIGYPNRLLNIHLVAKQIQDIKKRLKGISANAETYGLNKQSGESSSASLNQVLLLVKENRAPMVEEADVVGFHRDAEKLATLLVGGEARQNHSVSCPTELEELGKKIVGKCGGLPLAIVVLGGLLCTKAKTHGAWFKVVQSANWVLNQDTNRCAEVLALSYADLPYYLKSCFLYFGLFPEDAEISADRLIRLWIAEGFVQQRGEEMMEDVAEDYLEVLIHRSLIQVGRKRSDGGVKTCRIHDLLRDLAISEGKQDKFLDICAEPASRRLALLPVANGMLYPTTSSRLNLHSLLCFLSTKIDLWKSFWPFWGRIKLLRVLDLEYVPIHHLPKEIGVLLLLKFLGLAGTRIRSLPPSICNLRNLQTLDLQSNDISDIPNRLWKLKQLRHLYLSNTMVSSSSLWSWRIDNLSHLQTLELPAGNWIMGGLDKLMDLRQLSIEGSEILTVYKEALANSLPKLYSLRSLSLEGFLPTQAASFLPLVSFSQHIHLYRLYLSGQLEKLPNLVDFPPNLTELTLYGSGLAIGRQQEDEDAPQPQNQIMATLEQLPNLRVLFLGQGSYEEKEMIFTEGGFPKLQDLHIDDLENLEEWRVEKGATPCLQSLYLDSCDRLKMLPDGLRHVTTLQKFFLDQPNNPGLKARVEKDRGEDWYKIQHIPSITIW</sequence>
<protein>
    <submittedName>
        <fullName evidence="12">Uncharacterized protein</fullName>
    </submittedName>
</protein>
<evidence type="ECO:0000259" key="9">
    <source>
        <dbReference type="Pfam" id="PF18052"/>
    </source>
</evidence>
<organism evidence="12 13">
    <name type="scientific">Tetracentron sinense</name>
    <name type="common">Spur-leaf</name>
    <dbReference type="NCBI Taxonomy" id="13715"/>
    <lineage>
        <taxon>Eukaryota</taxon>
        <taxon>Viridiplantae</taxon>
        <taxon>Streptophyta</taxon>
        <taxon>Embryophyta</taxon>
        <taxon>Tracheophyta</taxon>
        <taxon>Spermatophyta</taxon>
        <taxon>Magnoliopsida</taxon>
        <taxon>Trochodendrales</taxon>
        <taxon>Trochodendraceae</taxon>
        <taxon>Tetracentron</taxon>
    </lineage>
</organism>
<dbReference type="InterPro" id="IPR055414">
    <property type="entry name" value="LRR_R13L4/SHOC2-like"/>
</dbReference>
<dbReference type="Gene3D" id="3.80.10.10">
    <property type="entry name" value="Ribonuclease Inhibitor"/>
    <property type="match status" value="2"/>
</dbReference>
<feature type="domain" description="Disease resistance protein winged helix" evidence="10">
    <location>
        <begin position="279"/>
        <end position="350"/>
    </location>
</feature>
<dbReference type="OrthoDB" id="646178at2759"/>
<proteinExistence type="predicted"/>
<dbReference type="PANTHER" id="PTHR23155">
    <property type="entry name" value="DISEASE RESISTANCE PROTEIN RP"/>
    <property type="match status" value="1"/>
</dbReference>
<evidence type="ECO:0000313" key="12">
    <source>
        <dbReference type="EMBL" id="KAF8398657.1"/>
    </source>
</evidence>
<keyword evidence="13" id="KW-1185">Reference proteome</keyword>
<dbReference type="SMART" id="SM00369">
    <property type="entry name" value="LRR_TYP"/>
    <property type="match status" value="2"/>
</dbReference>
<keyword evidence="4" id="KW-0433">Leucine-rich repeat</keyword>
<dbReference type="InterPro" id="IPR036388">
    <property type="entry name" value="WH-like_DNA-bd_sf"/>
</dbReference>
<dbReference type="Gene3D" id="1.20.5.4130">
    <property type="match status" value="1"/>
</dbReference>
<dbReference type="Pfam" id="PF23559">
    <property type="entry name" value="WHD_DRP"/>
    <property type="match status" value="1"/>
</dbReference>
<evidence type="ECO:0000256" key="7">
    <source>
        <dbReference type="ARBA" id="ARBA00022741"/>
    </source>
</evidence>
<dbReference type="PROSITE" id="PS51450">
    <property type="entry name" value="LRR"/>
    <property type="match status" value="1"/>
</dbReference>
<dbReference type="InterPro" id="IPR041118">
    <property type="entry name" value="Rx_N"/>
</dbReference>
<evidence type="ECO:0000256" key="1">
    <source>
        <dbReference type="ARBA" id="ARBA00002074"/>
    </source>
</evidence>
<dbReference type="InterPro" id="IPR042197">
    <property type="entry name" value="Apaf_helical"/>
</dbReference>
<dbReference type="InterPro" id="IPR027417">
    <property type="entry name" value="P-loop_NTPase"/>
</dbReference>
<dbReference type="SUPFAM" id="SSF52540">
    <property type="entry name" value="P-loop containing nucleoside triphosphate hydrolases"/>
    <property type="match status" value="1"/>
</dbReference>
<dbReference type="GO" id="GO:0009626">
    <property type="term" value="P:plant-type hypersensitive response"/>
    <property type="evidence" value="ECO:0007669"/>
    <property type="project" value="UniProtKB-KW"/>
</dbReference>
<comment type="function">
    <text evidence="1">Confers resistance to late blight (Phytophthora infestans) races carrying the avirulence gene Avr1. Resistance proteins guard the plant against pathogens that contain an appropriate avirulence protein via an indirect interaction with this avirulence protein. That triggers a defense system including the hypersensitive response, which restricts the pathogen growth.</text>
</comment>
<comment type="subcellular location">
    <subcellularLocation>
        <location evidence="2">Cytoplasm</location>
    </subcellularLocation>
</comment>
<feature type="domain" description="Disease resistance N-terminal" evidence="9">
    <location>
        <begin position="5"/>
        <end position="98"/>
    </location>
</feature>
<comment type="caution">
    <text evidence="12">The sequence shown here is derived from an EMBL/GenBank/DDBJ whole genome shotgun (WGS) entry which is preliminary data.</text>
</comment>
<feature type="domain" description="Disease resistance R13L4/SHOC-2-like LRR" evidence="11">
    <location>
        <begin position="410"/>
        <end position="726"/>
    </location>
</feature>
<name>A0A835DFC1_TETSI</name>
<evidence type="ECO:0000259" key="11">
    <source>
        <dbReference type="Pfam" id="PF23598"/>
    </source>
</evidence>
<dbReference type="SUPFAM" id="SSF52058">
    <property type="entry name" value="L domain-like"/>
    <property type="match status" value="1"/>
</dbReference>
<evidence type="ECO:0000256" key="6">
    <source>
        <dbReference type="ARBA" id="ARBA00022737"/>
    </source>
</evidence>
<dbReference type="InterPro" id="IPR003591">
    <property type="entry name" value="Leu-rich_rpt_typical-subtyp"/>
</dbReference>
<dbReference type="Gene3D" id="1.10.10.10">
    <property type="entry name" value="Winged helix-like DNA-binding domain superfamily/Winged helix DNA-binding domain"/>
    <property type="match status" value="1"/>
</dbReference>
<dbReference type="InterPro" id="IPR032675">
    <property type="entry name" value="LRR_dom_sf"/>
</dbReference>
<evidence type="ECO:0000256" key="8">
    <source>
        <dbReference type="ARBA" id="ARBA00022821"/>
    </source>
</evidence>
<gene>
    <name evidence="12" type="ORF">HHK36_014512</name>
</gene>
<dbReference type="InterPro" id="IPR058922">
    <property type="entry name" value="WHD_DRP"/>
</dbReference>
<dbReference type="PANTHER" id="PTHR23155:SF1152">
    <property type="entry name" value="AAA+ ATPASE DOMAIN-CONTAINING PROTEIN"/>
    <property type="match status" value="1"/>
</dbReference>
<dbReference type="InterPro" id="IPR044974">
    <property type="entry name" value="Disease_R_plants"/>
</dbReference>
<dbReference type="InterPro" id="IPR001611">
    <property type="entry name" value="Leu-rich_rpt"/>
</dbReference>
<dbReference type="Pfam" id="PF18052">
    <property type="entry name" value="Rx_N"/>
    <property type="match status" value="1"/>
</dbReference>
<dbReference type="PRINTS" id="PR00364">
    <property type="entry name" value="DISEASERSIST"/>
</dbReference>
<dbReference type="CDD" id="cd14798">
    <property type="entry name" value="RX-CC_like"/>
    <property type="match status" value="1"/>
</dbReference>
<keyword evidence="6" id="KW-0677">Repeat</keyword>
<dbReference type="AlphaFoldDB" id="A0A835DFC1"/>
<evidence type="ECO:0000259" key="10">
    <source>
        <dbReference type="Pfam" id="PF23559"/>
    </source>
</evidence>
<dbReference type="FunFam" id="1.10.10.10:FF:000322">
    <property type="entry name" value="Probable disease resistance protein At1g63360"/>
    <property type="match status" value="1"/>
</dbReference>
<evidence type="ECO:0000256" key="4">
    <source>
        <dbReference type="ARBA" id="ARBA00022614"/>
    </source>
</evidence>
<dbReference type="Pfam" id="PF23598">
    <property type="entry name" value="LRR_14"/>
    <property type="match status" value="1"/>
</dbReference>
<accession>A0A835DFC1</accession>
<dbReference type="Proteomes" id="UP000655225">
    <property type="component" value="Unassembled WGS sequence"/>
</dbReference>
<keyword evidence="8" id="KW-0611">Plant defense</keyword>
<keyword evidence="3" id="KW-0963">Cytoplasm</keyword>
<keyword evidence="5" id="KW-0381">Hypersensitive response</keyword>
<evidence type="ECO:0000313" key="13">
    <source>
        <dbReference type="Proteomes" id="UP000655225"/>
    </source>
</evidence>
<dbReference type="InterPro" id="IPR038005">
    <property type="entry name" value="RX-like_CC"/>
</dbReference>
<dbReference type="GO" id="GO:0043531">
    <property type="term" value="F:ADP binding"/>
    <property type="evidence" value="ECO:0007669"/>
    <property type="project" value="InterPro"/>
</dbReference>